<dbReference type="AlphaFoldDB" id="A0AAW1JUH5"/>
<gene>
    <name evidence="3" type="ORF">QE152_g27680</name>
</gene>
<keyword evidence="2" id="KW-0812">Transmembrane</keyword>
<dbReference type="Proteomes" id="UP001458880">
    <property type="component" value="Unassembled WGS sequence"/>
</dbReference>
<dbReference type="EMBL" id="JASPKY010000344">
    <property type="protein sequence ID" value="KAK9707710.1"/>
    <property type="molecule type" value="Genomic_DNA"/>
</dbReference>
<evidence type="ECO:0000313" key="4">
    <source>
        <dbReference type="Proteomes" id="UP001458880"/>
    </source>
</evidence>
<comment type="caution">
    <text evidence="3">The sequence shown here is derived from an EMBL/GenBank/DDBJ whole genome shotgun (WGS) entry which is preliminary data.</text>
</comment>
<protein>
    <submittedName>
        <fullName evidence="3">Uncharacterized protein</fullName>
    </submittedName>
</protein>
<evidence type="ECO:0000313" key="3">
    <source>
        <dbReference type="EMBL" id="KAK9707710.1"/>
    </source>
</evidence>
<accession>A0AAW1JUH5</accession>
<name>A0AAW1JUH5_POPJA</name>
<keyword evidence="2" id="KW-0472">Membrane</keyword>
<proteinExistence type="predicted"/>
<evidence type="ECO:0000256" key="2">
    <source>
        <dbReference type="SAM" id="Phobius"/>
    </source>
</evidence>
<feature type="transmembrane region" description="Helical" evidence="2">
    <location>
        <begin position="52"/>
        <end position="72"/>
    </location>
</feature>
<feature type="compositionally biased region" description="Polar residues" evidence="1">
    <location>
        <begin position="22"/>
        <end position="35"/>
    </location>
</feature>
<reference evidence="3 4" key="1">
    <citation type="journal article" date="2024" name="BMC Genomics">
        <title>De novo assembly and annotation of Popillia japonica's genome with initial clues to its potential as an invasive pest.</title>
        <authorList>
            <person name="Cucini C."/>
            <person name="Boschi S."/>
            <person name="Funari R."/>
            <person name="Cardaioli E."/>
            <person name="Iannotti N."/>
            <person name="Marturano G."/>
            <person name="Paoli F."/>
            <person name="Bruttini M."/>
            <person name="Carapelli A."/>
            <person name="Frati F."/>
            <person name="Nardi F."/>
        </authorList>
    </citation>
    <scope>NUCLEOTIDE SEQUENCE [LARGE SCALE GENOMIC DNA]</scope>
    <source>
        <strain evidence="3">DMR45628</strain>
    </source>
</reference>
<feature type="region of interest" description="Disordered" evidence="1">
    <location>
        <begin position="1"/>
        <end position="35"/>
    </location>
</feature>
<evidence type="ECO:0000256" key="1">
    <source>
        <dbReference type="SAM" id="MobiDB-lite"/>
    </source>
</evidence>
<keyword evidence="4" id="KW-1185">Reference proteome</keyword>
<feature type="compositionally biased region" description="Polar residues" evidence="1">
    <location>
        <begin position="1"/>
        <end position="11"/>
    </location>
</feature>
<sequence length="90" mass="10340">MSSQQINTAMQRESLPDDDSDTATPHTSRSLDYPTQFSETGIRSQFTIQEVILVHLIIVNVLIFFVLLVVFFKYYTMTRPECITNEGDFS</sequence>
<keyword evidence="2" id="KW-1133">Transmembrane helix</keyword>
<organism evidence="3 4">
    <name type="scientific">Popillia japonica</name>
    <name type="common">Japanese beetle</name>
    <dbReference type="NCBI Taxonomy" id="7064"/>
    <lineage>
        <taxon>Eukaryota</taxon>
        <taxon>Metazoa</taxon>
        <taxon>Ecdysozoa</taxon>
        <taxon>Arthropoda</taxon>
        <taxon>Hexapoda</taxon>
        <taxon>Insecta</taxon>
        <taxon>Pterygota</taxon>
        <taxon>Neoptera</taxon>
        <taxon>Endopterygota</taxon>
        <taxon>Coleoptera</taxon>
        <taxon>Polyphaga</taxon>
        <taxon>Scarabaeiformia</taxon>
        <taxon>Scarabaeidae</taxon>
        <taxon>Rutelinae</taxon>
        <taxon>Popillia</taxon>
    </lineage>
</organism>